<accession>A0A368N9Y9</accession>
<feature type="region of interest" description="Disordered" evidence="1">
    <location>
        <begin position="631"/>
        <end position="657"/>
    </location>
</feature>
<sequence>MAESDDARLRRRSLLAALAGTSTAALAGCPAGGGDATPTSTGDDAPGTDAPPTETPSADRARDLAERFAPALTYDTAERWFPTDPRQYASERDGETVVDGFAAFDGYTAAFEESGEPPAPTVFYNVVEYAESSLAVVQFWCYSAFDQFTTNFHWHDWEVVHVFVDTDAGDPQLLVASSHSPRVPNNEFLDPDRDRVPRILSELGSHSSALSLNDRPNSFQRLPLDDLPADITNRAVGVVEALAELPAAYGLPRDEGLRLPYVVPELDGAPIYDHERLPAVTRESLVPDALTVRSFDALSEPPVDLPARETGVVFGYEGRPTPDADVDVPYDLVPTSELEDIAAFTGPQLSFEFAVPEFGEDVVASHITTAGTPWEQDRYADPAADITEPAHRAALSDRYDAIDPPGHINDVIATVSQVTQSPDAPDGEGVTTTETTVEAIALLRSDPAAAPTFRGVSVFRGVESGSHRLTVNAPGLAPHDEPVEVGGGSEGDATPTPTPTATTTPTSTDGSEPVRTTTLAGVGGDVPLVANDAATKLEVDADGTEAELTEVAVDDDFGGRVYRAPLDGPDAVYVHRDGAYTAEVRDVDDAVGAFRVNPSDTAPVRIDRPRTGKASLASFVAAITNETADQLASVGSDEEEDGNTSADAAARPGTTGEANVVGGLLRAMEAVSGAAERAAERADQGDRGGTDRALEALAANLQRAVERFDGLRDTLPERAAASADRRFRQARRRTDQAIASEKL</sequence>
<organism evidence="2 3">
    <name type="scientific">Haloplanus salinus</name>
    <dbReference type="NCBI Taxonomy" id="1126245"/>
    <lineage>
        <taxon>Archaea</taxon>
        <taxon>Methanobacteriati</taxon>
        <taxon>Methanobacteriota</taxon>
        <taxon>Stenosarchaea group</taxon>
        <taxon>Halobacteria</taxon>
        <taxon>Halobacteriales</taxon>
        <taxon>Haloferacaceae</taxon>
        <taxon>Haloplanus</taxon>
    </lineage>
</organism>
<dbReference type="OrthoDB" id="240468at2157"/>
<feature type="compositionally biased region" description="Basic and acidic residues" evidence="1">
    <location>
        <begin position="723"/>
        <end position="743"/>
    </location>
</feature>
<comment type="caution">
    <text evidence="2">The sequence shown here is derived from an EMBL/GenBank/DDBJ whole genome shotgun (WGS) entry which is preliminary data.</text>
</comment>
<protein>
    <submittedName>
        <fullName evidence="2">Uncharacterized protein</fullName>
    </submittedName>
</protein>
<evidence type="ECO:0000313" key="3">
    <source>
        <dbReference type="Proteomes" id="UP000252189"/>
    </source>
</evidence>
<gene>
    <name evidence="2" type="ORF">DU504_05770</name>
</gene>
<dbReference type="AlphaFoldDB" id="A0A368N9Y9"/>
<keyword evidence="3" id="KW-1185">Reference proteome</keyword>
<name>A0A368N9Y9_9EURY</name>
<feature type="compositionally biased region" description="Low complexity" evidence="1">
    <location>
        <begin position="491"/>
        <end position="513"/>
    </location>
</feature>
<feature type="region of interest" description="Disordered" evidence="1">
    <location>
        <begin position="470"/>
        <end position="513"/>
    </location>
</feature>
<dbReference type="EMBL" id="QPHM01000001">
    <property type="protein sequence ID" value="RCU46853.1"/>
    <property type="molecule type" value="Genomic_DNA"/>
</dbReference>
<dbReference type="RefSeq" id="WP_114448404.1">
    <property type="nucleotide sequence ID" value="NZ_QPHM01000001.1"/>
</dbReference>
<evidence type="ECO:0000256" key="1">
    <source>
        <dbReference type="SAM" id="MobiDB-lite"/>
    </source>
</evidence>
<reference evidence="2 3" key="1">
    <citation type="submission" date="2018-07" db="EMBL/GenBank/DDBJ databases">
        <title>Genome sequences of Haloplanus salinus JCM 18368T.</title>
        <authorList>
            <person name="Kim Y.B."/>
            <person name="Roh S.W."/>
        </authorList>
    </citation>
    <scope>NUCLEOTIDE SEQUENCE [LARGE SCALE GENOMIC DNA]</scope>
    <source>
        <strain evidence="2 3">JCM 18368</strain>
    </source>
</reference>
<evidence type="ECO:0000313" key="2">
    <source>
        <dbReference type="EMBL" id="RCU46853.1"/>
    </source>
</evidence>
<feature type="region of interest" description="Disordered" evidence="1">
    <location>
        <begin position="25"/>
        <end position="60"/>
    </location>
</feature>
<proteinExistence type="predicted"/>
<dbReference type="Proteomes" id="UP000252189">
    <property type="component" value="Unassembled WGS sequence"/>
</dbReference>
<feature type="region of interest" description="Disordered" evidence="1">
    <location>
        <begin position="712"/>
        <end position="743"/>
    </location>
</feature>